<evidence type="ECO:0000256" key="1">
    <source>
        <dbReference type="SAM" id="SignalP"/>
    </source>
</evidence>
<proteinExistence type="predicted"/>
<gene>
    <name evidence="2" type="ORF">CEXT_167701</name>
</gene>
<evidence type="ECO:0008006" key="4">
    <source>
        <dbReference type="Google" id="ProtNLM"/>
    </source>
</evidence>
<accession>A0AAV4PNS3</accession>
<name>A0AAV4PNS3_CAEEX</name>
<dbReference type="AlphaFoldDB" id="A0AAV4PNS3"/>
<protein>
    <recommendedName>
        <fullName evidence="4">Secreted protein</fullName>
    </recommendedName>
</protein>
<feature type="chain" id="PRO_5043999905" description="Secreted protein" evidence="1">
    <location>
        <begin position="20"/>
        <end position="119"/>
    </location>
</feature>
<dbReference type="Proteomes" id="UP001054945">
    <property type="component" value="Unassembled WGS sequence"/>
</dbReference>
<reference evidence="2 3" key="1">
    <citation type="submission" date="2021-06" db="EMBL/GenBank/DDBJ databases">
        <title>Caerostris extrusa draft genome.</title>
        <authorList>
            <person name="Kono N."/>
            <person name="Arakawa K."/>
        </authorList>
    </citation>
    <scope>NUCLEOTIDE SEQUENCE [LARGE SCALE GENOMIC DNA]</scope>
</reference>
<evidence type="ECO:0000313" key="2">
    <source>
        <dbReference type="EMBL" id="GIX97973.1"/>
    </source>
</evidence>
<keyword evidence="3" id="KW-1185">Reference proteome</keyword>
<organism evidence="2 3">
    <name type="scientific">Caerostris extrusa</name>
    <name type="common">Bark spider</name>
    <name type="synonym">Caerostris bankana</name>
    <dbReference type="NCBI Taxonomy" id="172846"/>
    <lineage>
        <taxon>Eukaryota</taxon>
        <taxon>Metazoa</taxon>
        <taxon>Ecdysozoa</taxon>
        <taxon>Arthropoda</taxon>
        <taxon>Chelicerata</taxon>
        <taxon>Arachnida</taxon>
        <taxon>Araneae</taxon>
        <taxon>Araneomorphae</taxon>
        <taxon>Entelegynae</taxon>
        <taxon>Araneoidea</taxon>
        <taxon>Araneidae</taxon>
        <taxon>Caerostris</taxon>
    </lineage>
</organism>
<comment type="caution">
    <text evidence="2">The sequence shown here is derived from an EMBL/GenBank/DDBJ whole genome shotgun (WGS) entry which is preliminary data.</text>
</comment>
<sequence>MGVTIPHIIFFCVIICIQCQHYIITLASNSTCSPVKLAKCRCRKHTVLVLWGMSGQNPFHMLSTIGTHTTHSSYSCDISLDLFGSLVNVRSTPFRGLPPGDVDIYRQRKYRQRENVSFM</sequence>
<dbReference type="EMBL" id="BPLR01004843">
    <property type="protein sequence ID" value="GIX97973.1"/>
    <property type="molecule type" value="Genomic_DNA"/>
</dbReference>
<feature type="signal peptide" evidence="1">
    <location>
        <begin position="1"/>
        <end position="19"/>
    </location>
</feature>
<evidence type="ECO:0000313" key="3">
    <source>
        <dbReference type="Proteomes" id="UP001054945"/>
    </source>
</evidence>
<keyword evidence="1" id="KW-0732">Signal</keyword>